<sequence>MCDCLRKEKKFNEVVNDFEPKIKKVLINTPFQEREDLEQELKMKIYQKIETLDEIEAPGFVEFLHELT</sequence>
<proteinExistence type="predicted"/>
<accession>K2H4L4</accession>
<dbReference type="OrthoDB" id="2658921at2"/>
<organism evidence="2 3">
    <name type="scientific">Salimicrobium jeotgali</name>
    <dbReference type="NCBI Taxonomy" id="1230341"/>
    <lineage>
        <taxon>Bacteria</taxon>
        <taxon>Bacillati</taxon>
        <taxon>Bacillota</taxon>
        <taxon>Bacilli</taxon>
        <taxon>Bacillales</taxon>
        <taxon>Bacillaceae</taxon>
        <taxon>Salimicrobium</taxon>
    </lineage>
</organism>
<dbReference type="AlphaFoldDB" id="K2H4L4"/>
<dbReference type="STRING" id="1230341.AAV35_000420"/>
<evidence type="ECO:0000313" key="3">
    <source>
        <dbReference type="Proteomes" id="UP000011746"/>
    </source>
</evidence>
<keyword evidence="3" id="KW-1185">Reference proteome</keyword>
<name>K2H4L4_9BACI</name>
<dbReference type="Proteomes" id="UP000011746">
    <property type="component" value="Unassembled WGS sequence"/>
</dbReference>
<dbReference type="KEGG" id="sje:AAV35_000420"/>
<reference evidence="1" key="3">
    <citation type="submission" date="2016-11" db="EMBL/GenBank/DDBJ databases">
        <title>Salimicrobium jeotgali MJ3, isolated from Myulchi jeot, a traditional Korean fermented seafood.</title>
        <authorList>
            <person name="Kim K.H."/>
            <person name="Jeon C.O."/>
            <person name="Jin H.M."/>
        </authorList>
    </citation>
    <scope>NUCLEOTIDE SEQUENCE</scope>
    <source>
        <strain evidence="1">MJ3</strain>
    </source>
</reference>
<dbReference type="RefSeq" id="WP_008591802.1">
    <property type="nucleotide sequence ID" value="NZ_AMPQ01000028.1"/>
</dbReference>
<reference evidence="2 3" key="1">
    <citation type="journal article" date="2012" name="J. Bacteriol.">
        <title>Draft Genome Sequence of Salimicrobium sp. Strain MJ3, Isolated from Myulchi-Jeot, Korean Fermented Seafood.</title>
        <authorList>
            <person name="Lee S.H."/>
            <person name="Jung J.Y."/>
            <person name="Jeon C.O."/>
        </authorList>
    </citation>
    <scope>NUCLEOTIDE SEQUENCE [LARGE SCALE GENOMIC DNA]</scope>
    <source>
        <strain evidence="2 3">MJ3</strain>
    </source>
</reference>
<dbReference type="EMBL" id="CP011361">
    <property type="protein sequence ID" value="AKG03396.1"/>
    <property type="molecule type" value="Genomic_DNA"/>
</dbReference>
<evidence type="ECO:0000313" key="1">
    <source>
        <dbReference type="EMBL" id="AKG03396.1"/>
    </source>
</evidence>
<evidence type="ECO:0000313" key="4">
    <source>
        <dbReference type="Proteomes" id="UP000092654"/>
    </source>
</evidence>
<dbReference type="Proteomes" id="UP000092654">
    <property type="component" value="Chromosome"/>
</dbReference>
<protein>
    <recommendedName>
        <fullName evidence="5">Sigma-O factor regulatory protein RsoA</fullName>
    </recommendedName>
</protein>
<gene>
    <name evidence="1" type="ORF">AAV35_000420</name>
    <name evidence="2" type="ORF">MJ3_11575</name>
</gene>
<dbReference type="EMBL" id="AMPQ01000028">
    <property type="protein sequence ID" value="EKE30820.1"/>
    <property type="molecule type" value="Genomic_DNA"/>
</dbReference>
<reference evidence="4" key="2">
    <citation type="submission" date="2015-06" db="EMBL/GenBank/DDBJ databases">
        <title>Salimicrobium jeotgali MJ3, isolated from Myulchi jeot, a traditional Korean fermented seafood.</title>
        <authorList>
            <person name="Kim K.H."/>
            <person name="Jeon C.O."/>
            <person name="Jin H.M."/>
        </authorList>
    </citation>
    <scope>NUCLEOTIDE SEQUENCE [LARGE SCALE GENOMIC DNA]</scope>
    <source>
        <strain evidence="4">MJ3</strain>
    </source>
</reference>
<evidence type="ECO:0000313" key="2">
    <source>
        <dbReference type="EMBL" id="EKE30820.1"/>
    </source>
</evidence>
<evidence type="ECO:0008006" key="5">
    <source>
        <dbReference type="Google" id="ProtNLM"/>
    </source>
</evidence>